<reference evidence="2" key="1">
    <citation type="submission" date="2016-12" db="EMBL/GenBank/DDBJ databases">
        <authorList>
            <person name="Gulvik C.A."/>
        </authorList>
    </citation>
    <scope>NUCLEOTIDE SEQUENCE [LARGE SCALE GENOMIC DNA]</scope>
    <source>
        <strain evidence="2">NED12-00049-6B</strain>
    </source>
</reference>
<gene>
    <name evidence="1" type="ORF">BU202_00510</name>
</gene>
<keyword evidence="2" id="KW-1185">Reference proteome</keyword>
<evidence type="ECO:0000313" key="1">
    <source>
        <dbReference type="EMBL" id="OLF48807.1"/>
    </source>
</evidence>
<accession>A0A1Q8EAI5</accession>
<evidence type="ECO:0000313" key="2">
    <source>
        <dbReference type="Proteomes" id="UP000186890"/>
    </source>
</evidence>
<organism evidence="1 2">
    <name type="scientific">Streptococcus cuniculi</name>
    <dbReference type="NCBI Taxonomy" id="1432788"/>
    <lineage>
        <taxon>Bacteria</taxon>
        <taxon>Bacillati</taxon>
        <taxon>Bacillota</taxon>
        <taxon>Bacilli</taxon>
        <taxon>Lactobacillales</taxon>
        <taxon>Streptococcaceae</taxon>
        <taxon>Streptococcus</taxon>
    </lineage>
</organism>
<dbReference type="EMBL" id="MSJM01000001">
    <property type="protein sequence ID" value="OLF48807.1"/>
    <property type="molecule type" value="Genomic_DNA"/>
</dbReference>
<comment type="caution">
    <text evidence="1">The sequence shown here is derived from an EMBL/GenBank/DDBJ whole genome shotgun (WGS) entry which is preliminary data.</text>
</comment>
<name>A0A1Q8EAI5_9STRE</name>
<dbReference type="AlphaFoldDB" id="A0A1Q8EAI5"/>
<protein>
    <submittedName>
        <fullName evidence="1">Uncharacterized protein</fullName>
    </submittedName>
</protein>
<proteinExistence type="predicted"/>
<dbReference type="Proteomes" id="UP000186890">
    <property type="component" value="Unassembled WGS sequence"/>
</dbReference>
<sequence length="101" mass="12094">MMYEFCLEYGCFPVKKIDDFADHRKEIPDFLTDDEDLIAQLEHINQLFHELFLTIECKFDYIGKQFPEKIAVIHELYDEIAEQLLAKYGETEKIKIELFLL</sequence>